<sequence length="175" mass="20416">MKSNTAPSLESQDYRKLQAECKFLRKEQDFAVKMWEKDSQEMESAILQANSLRSVLGMVQSLQGRKKITDQKVGVIEKDTQSIQIKNLQERLQNLRRRSELREKEVKEEVCCRNDYQVAIQNVVEQLKDESTQLWQMQLLLGVLYKQVQELHSSRNLWQCKALRATTEAGALKET</sequence>
<proteinExistence type="predicted"/>
<comment type="caution">
    <text evidence="2">The sequence shown here is derived from an EMBL/GenBank/DDBJ whole genome shotgun (WGS) entry which is preliminary data.</text>
</comment>
<dbReference type="PANTHER" id="PTHR35468:SF1">
    <property type="entry name" value="MYOSIN-LIKE PROTEIN"/>
    <property type="match status" value="1"/>
</dbReference>
<dbReference type="EMBL" id="JAHRHJ020000006">
    <property type="protein sequence ID" value="KAH9312284.1"/>
    <property type="molecule type" value="Genomic_DNA"/>
</dbReference>
<accession>A0AA38FZU1</accession>
<dbReference type="Proteomes" id="UP000824469">
    <property type="component" value="Unassembled WGS sequence"/>
</dbReference>
<keyword evidence="1" id="KW-0175">Coiled coil</keyword>
<dbReference type="AlphaFoldDB" id="A0AA38FZU1"/>
<protein>
    <submittedName>
        <fullName evidence="2">Uncharacterized protein</fullName>
    </submittedName>
</protein>
<evidence type="ECO:0000313" key="3">
    <source>
        <dbReference type="Proteomes" id="UP000824469"/>
    </source>
</evidence>
<evidence type="ECO:0000256" key="1">
    <source>
        <dbReference type="SAM" id="Coils"/>
    </source>
</evidence>
<organism evidence="2 3">
    <name type="scientific">Taxus chinensis</name>
    <name type="common">Chinese yew</name>
    <name type="synonym">Taxus wallichiana var. chinensis</name>
    <dbReference type="NCBI Taxonomy" id="29808"/>
    <lineage>
        <taxon>Eukaryota</taxon>
        <taxon>Viridiplantae</taxon>
        <taxon>Streptophyta</taxon>
        <taxon>Embryophyta</taxon>
        <taxon>Tracheophyta</taxon>
        <taxon>Spermatophyta</taxon>
        <taxon>Pinopsida</taxon>
        <taxon>Pinidae</taxon>
        <taxon>Conifers II</taxon>
        <taxon>Cupressales</taxon>
        <taxon>Taxaceae</taxon>
        <taxon>Taxus</taxon>
    </lineage>
</organism>
<gene>
    <name evidence="2" type="ORF">KI387_027319</name>
</gene>
<reference evidence="2 3" key="1">
    <citation type="journal article" date="2021" name="Nat. Plants">
        <title>The Taxus genome provides insights into paclitaxel biosynthesis.</title>
        <authorList>
            <person name="Xiong X."/>
            <person name="Gou J."/>
            <person name="Liao Q."/>
            <person name="Li Y."/>
            <person name="Zhou Q."/>
            <person name="Bi G."/>
            <person name="Li C."/>
            <person name="Du R."/>
            <person name="Wang X."/>
            <person name="Sun T."/>
            <person name="Guo L."/>
            <person name="Liang H."/>
            <person name="Lu P."/>
            <person name="Wu Y."/>
            <person name="Zhang Z."/>
            <person name="Ro D.K."/>
            <person name="Shang Y."/>
            <person name="Huang S."/>
            <person name="Yan J."/>
        </authorList>
    </citation>
    <scope>NUCLEOTIDE SEQUENCE [LARGE SCALE GENOMIC DNA]</scope>
    <source>
        <strain evidence="2">Ta-2019</strain>
    </source>
</reference>
<feature type="non-terminal residue" evidence="2">
    <location>
        <position position="175"/>
    </location>
</feature>
<feature type="coiled-coil region" evidence="1">
    <location>
        <begin position="78"/>
        <end position="109"/>
    </location>
</feature>
<evidence type="ECO:0000313" key="2">
    <source>
        <dbReference type="EMBL" id="KAH9312284.1"/>
    </source>
</evidence>
<name>A0AA38FZU1_TAXCH</name>
<dbReference type="PANTHER" id="PTHR35468">
    <property type="entry name" value="MYOSIN-LIKE PROTEIN"/>
    <property type="match status" value="1"/>
</dbReference>
<keyword evidence="3" id="KW-1185">Reference proteome</keyword>